<dbReference type="Pfam" id="PF01965">
    <property type="entry name" value="DJ-1_PfpI"/>
    <property type="match status" value="1"/>
</dbReference>
<reference evidence="5 6" key="1">
    <citation type="submission" date="2016-02" db="EMBL/GenBank/DDBJ databases">
        <authorList>
            <person name="Teng J.L."/>
            <person name="Tang Y."/>
            <person name="Huang Y."/>
            <person name="Guo F."/>
            <person name="Wei W."/>
            <person name="Chen J.H."/>
            <person name="Wong S.Y."/>
            <person name="Lau S.K."/>
            <person name="Woo P.C."/>
        </authorList>
    </citation>
    <scope>NUCLEOTIDE SEQUENCE [LARGE SCALE GENOMIC DNA]</scope>
    <source>
        <strain evidence="5 6">JCM 13375</strain>
    </source>
</reference>
<dbReference type="PANTHER" id="PTHR48094:SF11">
    <property type="entry name" value="GLUTATHIONE-INDEPENDENT GLYOXALASE HSP31-RELATED"/>
    <property type="match status" value="1"/>
</dbReference>
<dbReference type="InterPro" id="IPR050325">
    <property type="entry name" value="Prot/Nucl_acid_deglycase"/>
</dbReference>
<dbReference type="InterPro" id="IPR029062">
    <property type="entry name" value="Class_I_gatase-like"/>
</dbReference>
<evidence type="ECO:0000259" key="4">
    <source>
        <dbReference type="Pfam" id="PF01965"/>
    </source>
</evidence>
<name>A0A137YSI9_9ACTN</name>
<keyword evidence="2" id="KW-0456">Lyase</keyword>
<dbReference type="CDD" id="cd03141">
    <property type="entry name" value="GATase1_Hsp31_like"/>
    <property type="match status" value="1"/>
</dbReference>
<evidence type="ECO:0000313" key="6">
    <source>
        <dbReference type="Proteomes" id="UP000070409"/>
    </source>
</evidence>
<accession>A0A137YSI9</accession>
<comment type="caution">
    <text evidence="5">The sequence shown here is derived from an EMBL/GenBank/DDBJ whole genome shotgun (WGS) entry which is preliminary data.</text>
</comment>
<evidence type="ECO:0000256" key="3">
    <source>
        <dbReference type="ARBA" id="ARBA00038493"/>
    </source>
</evidence>
<sequence length="230" mass="24174">MSTILVVTTSVPSYEVSGRRTGLWLGELTHFVDVVEAAGHATVIASIDGGFVPIDPESLSHEVLAQGGTRARYDDPAFMDRVRNTVSLKDVDVADFDAIYLTGGHGVMFDFPTDERLAVLLREFDGAGKIVSAVCHGTAGLLGATRADGAPLIADRRIAGFSWNEEVLAGLDAIVPFNLEERIAALGATYVQADEAWAPFAVTDGTVVTGQNPASAHPVAEGVVALLAAR</sequence>
<dbReference type="Proteomes" id="UP000070409">
    <property type="component" value="Unassembled WGS sequence"/>
</dbReference>
<dbReference type="EMBL" id="LSRE01000050">
    <property type="protein sequence ID" value="KXO88970.1"/>
    <property type="molecule type" value="Genomic_DNA"/>
</dbReference>
<dbReference type="PANTHER" id="PTHR48094">
    <property type="entry name" value="PROTEIN/NUCLEIC ACID DEGLYCASE DJ-1-RELATED"/>
    <property type="match status" value="1"/>
</dbReference>
<keyword evidence="1" id="KW-0346">Stress response</keyword>
<evidence type="ECO:0000313" key="5">
    <source>
        <dbReference type="EMBL" id="KXO88970.1"/>
    </source>
</evidence>
<evidence type="ECO:0000256" key="2">
    <source>
        <dbReference type="ARBA" id="ARBA00023239"/>
    </source>
</evidence>
<organism evidence="5 6">
    <name type="scientific">Tsukamurella pseudospumae</name>
    <dbReference type="NCBI Taxonomy" id="239498"/>
    <lineage>
        <taxon>Bacteria</taxon>
        <taxon>Bacillati</taxon>
        <taxon>Actinomycetota</taxon>
        <taxon>Actinomycetes</taxon>
        <taxon>Mycobacteriales</taxon>
        <taxon>Tsukamurellaceae</taxon>
        <taxon>Tsukamurella</taxon>
    </lineage>
</organism>
<keyword evidence="6" id="KW-1185">Reference proteome</keyword>
<evidence type="ECO:0000256" key="1">
    <source>
        <dbReference type="ARBA" id="ARBA00023016"/>
    </source>
</evidence>
<gene>
    <name evidence="5" type="ORF">AXK61_10020</name>
</gene>
<feature type="domain" description="DJ-1/PfpI" evidence="4">
    <location>
        <begin position="27"/>
        <end position="217"/>
    </location>
</feature>
<dbReference type="SUPFAM" id="SSF52317">
    <property type="entry name" value="Class I glutamine amidotransferase-like"/>
    <property type="match status" value="1"/>
</dbReference>
<dbReference type="RefSeq" id="WP_068747006.1">
    <property type="nucleotide sequence ID" value="NZ_LSRE01000050.1"/>
</dbReference>
<dbReference type="Gene3D" id="3.40.50.880">
    <property type="match status" value="1"/>
</dbReference>
<comment type="similarity">
    <text evidence="3">Belongs to the peptidase C56 family. HSP31-like subfamily.</text>
</comment>
<proteinExistence type="inferred from homology"/>
<dbReference type="InterPro" id="IPR002818">
    <property type="entry name" value="DJ-1/PfpI"/>
</dbReference>
<protein>
    <submittedName>
        <fullName evidence="5">Thiamine biosynthesis protein ThiJ</fullName>
    </submittedName>
</protein>